<dbReference type="Pfam" id="PF01052">
    <property type="entry name" value="FliMN_C"/>
    <property type="match status" value="1"/>
</dbReference>
<evidence type="ECO:0000313" key="8">
    <source>
        <dbReference type="EMBL" id="SUZ93033.1"/>
    </source>
</evidence>
<dbReference type="GO" id="GO:0006935">
    <property type="term" value="P:chemotaxis"/>
    <property type="evidence" value="ECO:0007669"/>
    <property type="project" value="UniProtKB-KW"/>
</dbReference>
<dbReference type="AlphaFoldDB" id="A0A381RVT2"/>
<organism evidence="8">
    <name type="scientific">marine metagenome</name>
    <dbReference type="NCBI Taxonomy" id="408172"/>
    <lineage>
        <taxon>unclassified sequences</taxon>
        <taxon>metagenomes</taxon>
        <taxon>ecological metagenomes</taxon>
    </lineage>
</organism>
<dbReference type="InterPro" id="IPR001172">
    <property type="entry name" value="FliN_T3SS_HrcQb"/>
</dbReference>
<keyword evidence="5" id="KW-0283">Flagellar rotation</keyword>
<sequence length="94" mass="10539">MDIETPEKDSTLHNLKFLADATHVIQAEIARTDISLHEVMLWEQGSVVKFDKIVGSTIDVLIGDRLIARGEVVVVNDCYGVRIKEITHPDEKPD</sequence>
<dbReference type="PANTHER" id="PTHR43484">
    <property type="match status" value="1"/>
</dbReference>
<keyword evidence="4" id="KW-0145">Chemotaxis</keyword>
<dbReference type="PANTHER" id="PTHR43484:SF1">
    <property type="entry name" value="FLAGELLAR MOTOR SWITCH PROTEIN FLIN"/>
    <property type="match status" value="1"/>
</dbReference>
<reference evidence="8" key="1">
    <citation type="submission" date="2018-05" db="EMBL/GenBank/DDBJ databases">
        <authorList>
            <person name="Lanie J.A."/>
            <person name="Ng W.-L."/>
            <person name="Kazmierczak K.M."/>
            <person name="Andrzejewski T.M."/>
            <person name="Davidsen T.M."/>
            <person name="Wayne K.J."/>
            <person name="Tettelin H."/>
            <person name="Glass J.I."/>
            <person name="Rusch D."/>
            <person name="Podicherti R."/>
            <person name="Tsui H.-C.T."/>
            <person name="Winkler M.E."/>
        </authorList>
    </citation>
    <scope>NUCLEOTIDE SEQUENCE</scope>
</reference>
<evidence type="ECO:0000256" key="5">
    <source>
        <dbReference type="ARBA" id="ARBA00022779"/>
    </source>
</evidence>
<dbReference type="InterPro" id="IPR036429">
    <property type="entry name" value="SpoA-like_sf"/>
</dbReference>
<keyword evidence="6" id="KW-0472">Membrane</keyword>
<dbReference type="GO" id="GO:0003774">
    <property type="term" value="F:cytoskeletal motor activity"/>
    <property type="evidence" value="ECO:0007669"/>
    <property type="project" value="InterPro"/>
</dbReference>
<evidence type="ECO:0000256" key="4">
    <source>
        <dbReference type="ARBA" id="ARBA00022500"/>
    </source>
</evidence>
<name>A0A381RVT2_9ZZZZ</name>
<dbReference type="InterPro" id="IPR001543">
    <property type="entry name" value="FliN-like_C"/>
</dbReference>
<dbReference type="GO" id="GO:0009425">
    <property type="term" value="C:bacterial-type flagellum basal body"/>
    <property type="evidence" value="ECO:0007669"/>
    <property type="project" value="InterPro"/>
</dbReference>
<dbReference type="EMBL" id="UINC01002112">
    <property type="protein sequence ID" value="SUZ93033.1"/>
    <property type="molecule type" value="Genomic_DNA"/>
</dbReference>
<dbReference type="InterPro" id="IPR051469">
    <property type="entry name" value="FliN/MopA/SpaO"/>
</dbReference>
<evidence type="ECO:0000256" key="2">
    <source>
        <dbReference type="ARBA" id="ARBA00009226"/>
    </source>
</evidence>
<comment type="subcellular location">
    <subcellularLocation>
        <location evidence="1">Cell membrane</location>
        <topology evidence="1">Peripheral membrane protein</topology>
        <orientation evidence="1">Cytoplasmic side</orientation>
    </subcellularLocation>
</comment>
<evidence type="ECO:0000256" key="6">
    <source>
        <dbReference type="ARBA" id="ARBA00023136"/>
    </source>
</evidence>
<dbReference type="SUPFAM" id="SSF101801">
    <property type="entry name" value="Surface presentation of antigens (SPOA)"/>
    <property type="match status" value="1"/>
</dbReference>
<accession>A0A381RVT2</accession>
<protein>
    <recommendedName>
        <fullName evidence="7">Flagellar motor switch protein FliN-like C-terminal domain-containing protein</fullName>
    </recommendedName>
</protein>
<proteinExistence type="inferred from homology"/>
<gene>
    <name evidence="8" type="ORF">METZ01_LOCUS45887</name>
</gene>
<feature type="domain" description="Flagellar motor switch protein FliN-like C-terminal" evidence="7">
    <location>
        <begin position="20"/>
        <end position="86"/>
    </location>
</feature>
<evidence type="ECO:0000256" key="1">
    <source>
        <dbReference type="ARBA" id="ARBA00004413"/>
    </source>
</evidence>
<evidence type="ECO:0000259" key="7">
    <source>
        <dbReference type="Pfam" id="PF01052"/>
    </source>
</evidence>
<evidence type="ECO:0000256" key="3">
    <source>
        <dbReference type="ARBA" id="ARBA00022475"/>
    </source>
</evidence>
<comment type="similarity">
    <text evidence="2">Belongs to the FliN/MopA/SpaO family.</text>
</comment>
<dbReference type="PRINTS" id="PR00956">
    <property type="entry name" value="FLGMOTORFLIN"/>
</dbReference>
<dbReference type="GO" id="GO:0071973">
    <property type="term" value="P:bacterial-type flagellum-dependent cell motility"/>
    <property type="evidence" value="ECO:0007669"/>
    <property type="project" value="InterPro"/>
</dbReference>
<keyword evidence="3" id="KW-1003">Cell membrane</keyword>
<dbReference type="Gene3D" id="2.30.330.10">
    <property type="entry name" value="SpoA-like"/>
    <property type="match status" value="1"/>
</dbReference>
<dbReference type="GO" id="GO:0005886">
    <property type="term" value="C:plasma membrane"/>
    <property type="evidence" value="ECO:0007669"/>
    <property type="project" value="UniProtKB-SubCell"/>
</dbReference>